<proteinExistence type="predicted"/>
<reference evidence="1 2" key="1">
    <citation type="submission" date="2021-01" db="EMBL/GenBank/DDBJ databases">
        <title>Whole genome shotgun sequence of Planotetraspora mira NBRC 15435.</title>
        <authorList>
            <person name="Komaki H."/>
            <person name="Tamura T."/>
        </authorList>
    </citation>
    <scope>NUCLEOTIDE SEQUENCE [LARGE SCALE GENOMIC DNA]</scope>
    <source>
        <strain evidence="1 2">NBRC 15435</strain>
    </source>
</reference>
<evidence type="ECO:0000313" key="1">
    <source>
        <dbReference type="EMBL" id="GII27032.1"/>
    </source>
</evidence>
<keyword evidence="2" id="KW-1185">Reference proteome</keyword>
<comment type="caution">
    <text evidence="1">The sequence shown here is derived from an EMBL/GenBank/DDBJ whole genome shotgun (WGS) entry which is preliminary data.</text>
</comment>
<dbReference type="EMBL" id="BOOO01000002">
    <property type="protein sequence ID" value="GII27032.1"/>
    <property type="molecule type" value="Genomic_DNA"/>
</dbReference>
<sequence>MFVGILTALDDEEGVAHYRGELAMVTATLKAAGLPTWHEPDVDPDEAYDEQMYGYYVPVDFQPVIIDERVSGGYLGSSHRLLDECLRLARLLELPDDLDPWSDAVCDAAEGAISDPSALWQQYRVESFSCLRLIAAARTSISTGAAITFA</sequence>
<accession>A0A8J3TJX1</accession>
<protein>
    <submittedName>
        <fullName evidence="1">Uncharacterized protein</fullName>
    </submittedName>
</protein>
<dbReference type="Proteomes" id="UP000650628">
    <property type="component" value="Unassembled WGS sequence"/>
</dbReference>
<dbReference type="AlphaFoldDB" id="A0A8J3TJX1"/>
<organism evidence="1 2">
    <name type="scientific">Planotetraspora mira</name>
    <dbReference type="NCBI Taxonomy" id="58121"/>
    <lineage>
        <taxon>Bacteria</taxon>
        <taxon>Bacillati</taxon>
        <taxon>Actinomycetota</taxon>
        <taxon>Actinomycetes</taxon>
        <taxon>Streptosporangiales</taxon>
        <taxon>Streptosporangiaceae</taxon>
        <taxon>Planotetraspora</taxon>
    </lineage>
</organism>
<evidence type="ECO:0000313" key="2">
    <source>
        <dbReference type="Proteomes" id="UP000650628"/>
    </source>
</evidence>
<gene>
    <name evidence="1" type="ORF">Pmi06nite_04740</name>
</gene>
<name>A0A8J3TJX1_9ACTN</name>